<sequence>MTHKKRGVAYIFNNENFKDPKLETRYGSSKDTADFKTSLVNLGFREDDVKVYSDATAKDMLRALEDFNEDNPDIKDNIDCFICAILSHGKENDIIYGFEGEIELDKLLYCLRPDRCPSLTGVPKLIFIQACRGSKPDAGVEKDDACEFGFEEKPPKIPIMADMLVFHSSSNKHPSIRDKNKGSWFMQTLSKMLKEFGTTYEIMTLLTAVSKYVASLEFQSSDKQMPQIMSTLRKKLKF</sequence>
<dbReference type="InterPro" id="IPR011600">
    <property type="entry name" value="Pept_C14_caspase"/>
</dbReference>
<evidence type="ECO:0000256" key="1">
    <source>
        <dbReference type="ARBA" id="ARBA00010134"/>
    </source>
</evidence>
<dbReference type="PANTHER" id="PTHR10454">
    <property type="entry name" value="CASPASE"/>
    <property type="match status" value="1"/>
</dbReference>
<dbReference type="InterPro" id="IPR015917">
    <property type="entry name" value="Pept_C14A"/>
</dbReference>
<dbReference type="AlphaFoldDB" id="A0A0L8H799"/>
<dbReference type="PROSITE" id="PS50207">
    <property type="entry name" value="CASPASE_P10"/>
    <property type="match status" value="1"/>
</dbReference>
<dbReference type="CDD" id="cd00032">
    <property type="entry name" value="CASc"/>
    <property type="match status" value="1"/>
</dbReference>
<dbReference type="Gene3D" id="3.40.50.1460">
    <property type="match status" value="1"/>
</dbReference>
<dbReference type="PROSITE" id="PS50208">
    <property type="entry name" value="CASPASE_P20"/>
    <property type="match status" value="1"/>
</dbReference>
<dbReference type="PANTHER" id="PTHR10454:SF232">
    <property type="entry name" value="AT03047P-RELATED"/>
    <property type="match status" value="1"/>
</dbReference>
<organism evidence="5">
    <name type="scientific">Octopus bimaculoides</name>
    <name type="common">California two-spotted octopus</name>
    <dbReference type="NCBI Taxonomy" id="37653"/>
    <lineage>
        <taxon>Eukaryota</taxon>
        <taxon>Metazoa</taxon>
        <taxon>Spiralia</taxon>
        <taxon>Lophotrochozoa</taxon>
        <taxon>Mollusca</taxon>
        <taxon>Cephalopoda</taxon>
        <taxon>Coleoidea</taxon>
        <taxon>Octopodiformes</taxon>
        <taxon>Octopoda</taxon>
        <taxon>Incirrata</taxon>
        <taxon>Octopodidae</taxon>
        <taxon>Octopus</taxon>
    </lineage>
</organism>
<dbReference type="OrthoDB" id="6127793at2759"/>
<dbReference type="GO" id="GO:0004197">
    <property type="term" value="F:cysteine-type endopeptidase activity"/>
    <property type="evidence" value="ECO:0007669"/>
    <property type="project" value="InterPro"/>
</dbReference>
<dbReference type="InterPro" id="IPR002138">
    <property type="entry name" value="Pept_C14_p10"/>
</dbReference>
<dbReference type="SMART" id="SM00115">
    <property type="entry name" value="CASc"/>
    <property type="match status" value="1"/>
</dbReference>
<proteinExistence type="inferred from homology"/>
<dbReference type="EMBL" id="KQ418966">
    <property type="protein sequence ID" value="KOF85141.1"/>
    <property type="molecule type" value="Genomic_DNA"/>
</dbReference>
<evidence type="ECO:0008006" key="6">
    <source>
        <dbReference type="Google" id="ProtNLM"/>
    </source>
</evidence>
<dbReference type="GO" id="GO:0005737">
    <property type="term" value="C:cytoplasm"/>
    <property type="evidence" value="ECO:0007669"/>
    <property type="project" value="TreeGrafter"/>
</dbReference>
<dbReference type="InterPro" id="IPR029030">
    <property type="entry name" value="Caspase-like_dom_sf"/>
</dbReference>
<name>A0A0L8H799_OCTBM</name>
<accession>A0A0L8H799</accession>
<dbReference type="PRINTS" id="PR00376">
    <property type="entry name" value="IL1BCENZYME"/>
</dbReference>
<dbReference type="GO" id="GO:0043525">
    <property type="term" value="P:positive regulation of neuron apoptotic process"/>
    <property type="evidence" value="ECO:0007669"/>
    <property type="project" value="TreeGrafter"/>
</dbReference>
<dbReference type="Pfam" id="PF00656">
    <property type="entry name" value="Peptidase_C14"/>
    <property type="match status" value="1"/>
</dbReference>
<dbReference type="InterPro" id="IPR002398">
    <property type="entry name" value="Pept_C14"/>
</dbReference>
<protein>
    <recommendedName>
        <fullName evidence="6">Caspase family p20 domain-containing protein</fullName>
    </recommendedName>
</protein>
<comment type="similarity">
    <text evidence="1 2">Belongs to the peptidase C14A family.</text>
</comment>
<gene>
    <name evidence="5" type="ORF">OCBIM_22020795mg</name>
</gene>
<dbReference type="GO" id="GO:0006508">
    <property type="term" value="P:proteolysis"/>
    <property type="evidence" value="ECO:0007669"/>
    <property type="project" value="InterPro"/>
</dbReference>
<feature type="domain" description="Caspase family p20" evidence="4">
    <location>
        <begin position="5"/>
        <end position="135"/>
    </location>
</feature>
<evidence type="ECO:0000313" key="5">
    <source>
        <dbReference type="EMBL" id="KOF85141.1"/>
    </source>
</evidence>
<evidence type="ECO:0000256" key="2">
    <source>
        <dbReference type="RuleBase" id="RU003971"/>
    </source>
</evidence>
<dbReference type="STRING" id="37653.A0A0L8H799"/>
<evidence type="ECO:0000259" key="4">
    <source>
        <dbReference type="PROSITE" id="PS50208"/>
    </source>
</evidence>
<evidence type="ECO:0000259" key="3">
    <source>
        <dbReference type="PROSITE" id="PS50207"/>
    </source>
</evidence>
<dbReference type="SUPFAM" id="SSF52129">
    <property type="entry name" value="Caspase-like"/>
    <property type="match status" value="1"/>
</dbReference>
<reference evidence="5" key="1">
    <citation type="submission" date="2015-07" db="EMBL/GenBank/DDBJ databases">
        <title>MeaNS - Measles Nucleotide Surveillance Program.</title>
        <authorList>
            <person name="Tran T."/>
            <person name="Druce J."/>
        </authorList>
    </citation>
    <scope>NUCLEOTIDE SEQUENCE</scope>
    <source>
        <strain evidence="5">UCB-OBI-ISO-001</strain>
        <tissue evidence="5">Gonad</tissue>
    </source>
</reference>
<feature type="domain" description="Caspase family p10" evidence="3">
    <location>
        <begin position="156"/>
        <end position="238"/>
    </location>
</feature>
<dbReference type="InterPro" id="IPR001309">
    <property type="entry name" value="Pept_C14_p20"/>
</dbReference>
<dbReference type="GO" id="GO:0006915">
    <property type="term" value="P:apoptotic process"/>
    <property type="evidence" value="ECO:0007669"/>
    <property type="project" value="TreeGrafter"/>
</dbReference>